<dbReference type="CDD" id="cd07247">
    <property type="entry name" value="SgaA_N_like"/>
    <property type="match status" value="1"/>
</dbReference>
<dbReference type="InterPro" id="IPR004360">
    <property type="entry name" value="Glyas_Fos-R_dOase_dom"/>
</dbReference>
<keyword evidence="3" id="KW-1185">Reference proteome</keyword>
<dbReference type="PROSITE" id="PS51819">
    <property type="entry name" value="VOC"/>
    <property type="match status" value="1"/>
</dbReference>
<gene>
    <name evidence="2" type="ORF">RUA8715_00277</name>
</gene>
<dbReference type="Gene3D" id="3.10.180.10">
    <property type="entry name" value="2,3-Dihydroxybiphenyl 1,2-Dioxygenase, domain 1"/>
    <property type="match status" value="1"/>
</dbReference>
<name>A0A238JTH3_9RHOB</name>
<dbReference type="InterPro" id="IPR029068">
    <property type="entry name" value="Glyas_Bleomycin-R_OHBP_Dase"/>
</dbReference>
<evidence type="ECO:0000313" key="2">
    <source>
        <dbReference type="EMBL" id="SMX33978.1"/>
    </source>
</evidence>
<accession>A0A238JTH3</accession>
<dbReference type="SUPFAM" id="SSF54593">
    <property type="entry name" value="Glyoxalase/Bleomycin resistance protein/Dihydroxybiphenyl dioxygenase"/>
    <property type="match status" value="1"/>
</dbReference>
<dbReference type="InterPro" id="IPR037523">
    <property type="entry name" value="VOC_core"/>
</dbReference>
<protein>
    <submittedName>
        <fullName evidence="2">Glyoxalase-like domain protein</fullName>
    </submittedName>
</protein>
<dbReference type="RefSeq" id="WP_093961872.1">
    <property type="nucleotide sequence ID" value="NZ_FXYG01000001.1"/>
</dbReference>
<proteinExistence type="predicted"/>
<feature type="domain" description="VOC" evidence="1">
    <location>
        <begin position="8"/>
        <end position="124"/>
    </location>
</feature>
<dbReference type="EMBL" id="FXYG01000001">
    <property type="protein sequence ID" value="SMX33978.1"/>
    <property type="molecule type" value="Genomic_DNA"/>
</dbReference>
<reference evidence="3" key="1">
    <citation type="submission" date="2017-05" db="EMBL/GenBank/DDBJ databases">
        <authorList>
            <person name="Rodrigo-Torres L."/>
            <person name="Arahal R. D."/>
            <person name="Lucena T."/>
        </authorList>
    </citation>
    <scope>NUCLEOTIDE SEQUENCE [LARGE SCALE GENOMIC DNA]</scope>
    <source>
        <strain evidence="3">CECT 8715</strain>
    </source>
</reference>
<dbReference type="Proteomes" id="UP000202485">
    <property type="component" value="Unassembled WGS sequence"/>
</dbReference>
<organism evidence="2 3">
    <name type="scientific">Ruegeria arenilitoris</name>
    <dbReference type="NCBI Taxonomy" id="1173585"/>
    <lineage>
        <taxon>Bacteria</taxon>
        <taxon>Pseudomonadati</taxon>
        <taxon>Pseudomonadota</taxon>
        <taxon>Alphaproteobacteria</taxon>
        <taxon>Rhodobacterales</taxon>
        <taxon>Roseobacteraceae</taxon>
        <taxon>Ruegeria</taxon>
    </lineage>
</organism>
<dbReference type="Pfam" id="PF00903">
    <property type="entry name" value="Glyoxalase"/>
    <property type="match status" value="1"/>
</dbReference>
<dbReference type="OrthoDB" id="9793039at2"/>
<dbReference type="AlphaFoldDB" id="A0A238JTH3"/>
<evidence type="ECO:0000313" key="3">
    <source>
        <dbReference type="Proteomes" id="UP000202485"/>
    </source>
</evidence>
<evidence type="ECO:0000259" key="1">
    <source>
        <dbReference type="PROSITE" id="PS51819"/>
    </source>
</evidence>
<sequence>MSYLPKDFLVWGELPVSDLDKAVQFYAHATGAELAVDTSGPNPMAMFRPADPATGVALHLYPGKPAKDGTGPTLHLAAEGTAEEIMARVKVARGQVVSDPIQIPAGRFFYAVDPDGNSVGFFEGSQK</sequence>